<evidence type="ECO:0000313" key="10">
    <source>
        <dbReference type="Proteomes" id="UP001152607"/>
    </source>
</evidence>
<keyword evidence="2" id="KW-0285">Flavoprotein</keyword>
<dbReference type="InterPro" id="IPR036318">
    <property type="entry name" value="FAD-bd_PCMH-like_sf"/>
</dbReference>
<evidence type="ECO:0000256" key="3">
    <source>
        <dbReference type="ARBA" id="ARBA00022729"/>
    </source>
</evidence>
<comment type="similarity">
    <text evidence="1">Belongs to the oxygen-dependent FAD-linked oxidoreductase family.</text>
</comment>
<keyword evidence="3 7" id="KW-0732">Signal</keyword>
<dbReference type="Pfam" id="PF01565">
    <property type="entry name" value="FAD_binding_4"/>
    <property type="match status" value="1"/>
</dbReference>
<evidence type="ECO:0000256" key="1">
    <source>
        <dbReference type="ARBA" id="ARBA00005466"/>
    </source>
</evidence>
<dbReference type="OrthoDB" id="415825at2759"/>
<comment type="caution">
    <text evidence="9">The sequence shown here is derived from an EMBL/GenBank/DDBJ whole genome shotgun (WGS) entry which is preliminary data.</text>
</comment>
<dbReference type="PANTHER" id="PTHR42973">
    <property type="entry name" value="BINDING OXIDOREDUCTASE, PUTATIVE (AFU_ORTHOLOGUE AFUA_1G17690)-RELATED"/>
    <property type="match status" value="1"/>
</dbReference>
<keyword evidence="4" id="KW-0274">FAD</keyword>
<accession>A0A9W4XUE1</accession>
<keyword evidence="10" id="KW-1185">Reference proteome</keyword>
<dbReference type="GO" id="GO:0016491">
    <property type="term" value="F:oxidoreductase activity"/>
    <property type="evidence" value="ECO:0007669"/>
    <property type="project" value="UniProtKB-KW"/>
</dbReference>
<keyword evidence="5" id="KW-0560">Oxidoreductase</keyword>
<evidence type="ECO:0000256" key="5">
    <source>
        <dbReference type="ARBA" id="ARBA00023002"/>
    </source>
</evidence>
<dbReference type="PROSITE" id="PS51387">
    <property type="entry name" value="FAD_PCMH"/>
    <property type="match status" value="1"/>
</dbReference>
<dbReference type="InterPro" id="IPR050416">
    <property type="entry name" value="FAD-linked_Oxidoreductase"/>
</dbReference>
<name>A0A9W4XUE1_9PLEO</name>
<dbReference type="Gene3D" id="3.40.462.20">
    <property type="match status" value="1"/>
</dbReference>
<gene>
    <name evidence="9" type="ORF">PDIGIT_LOCUS11138</name>
</gene>
<evidence type="ECO:0000256" key="7">
    <source>
        <dbReference type="SAM" id="SignalP"/>
    </source>
</evidence>
<evidence type="ECO:0000256" key="2">
    <source>
        <dbReference type="ARBA" id="ARBA00022630"/>
    </source>
</evidence>
<dbReference type="SUPFAM" id="SSF56176">
    <property type="entry name" value="FAD-binding/transporter-associated domain-like"/>
    <property type="match status" value="1"/>
</dbReference>
<dbReference type="InterPro" id="IPR006094">
    <property type="entry name" value="Oxid_FAD_bind_N"/>
</dbReference>
<dbReference type="InterPro" id="IPR012951">
    <property type="entry name" value="BBE"/>
</dbReference>
<feature type="domain" description="FAD-binding PCMH-type" evidence="8">
    <location>
        <begin position="58"/>
        <end position="229"/>
    </location>
</feature>
<dbReference type="InterPro" id="IPR016166">
    <property type="entry name" value="FAD-bd_PCMH"/>
</dbReference>
<feature type="region of interest" description="Disordered" evidence="6">
    <location>
        <begin position="438"/>
        <end position="464"/>
    </location>
</feature>
<dbReference type="InterPro" id="IPR016169">
    <property type="entry name" value="FAD-bd_PCMH_sub2"/>
</dbReference>
<dbReference type="Pfam" id="PF08031">
    <property type="entry name" value="BBE"/>
    <property type="match status" value="1"/>
</dbReference>
<dbReference type="GO" id="GO:0071949">
    <property type="term" value="F:FAD binding"/>
    <property type="evidence" value="ECO:0007669"/>
    <property type="project" value="InterPro"/>
</dbReference>
<dbReference type="EMBL" id="CAOQHR010000008">
    <property type="protein sequence ID" value="CAI6338016.1"/>
    <property type="molecule type" value="Genomic_DNA"/>
</dbReference>
<dbReference type="Proteomes" id="UP001152607">
    <property type="component" value="Unassembled WGS sequence"/>
</dbReference>
<feature type="chain" id="PRO_5040760567" description="FAD-binding PCMH-type domain-containing protein" evidence="7">
    <location>
        <begin position="19"/>
        <end position="514"/>
    </location>
</feature>
<evidence type="ECO:0000256" key="4">
    <source>
        <dbReference type="ARBA" id="ARBA00022827"/>
    </source>
</evidence>
<proteinExistence type="inferred from homology"/>
<evidence type="ECO:0000259" key="8">
    <source>
        <dbReference type="PROSITE" id="PS51387"/>
    </source>
</evidence>
<dbReference type="Gene3D" id="3.30.465.10">
    <property type="match status" value="1"/>
</dbReference>
<reference evidence="9" key="1">
    <citation type="submission" date="2023-01" db="EMBL/GenBank/DDBJ databases">
        <authorList>
            <person name="Van Ghelder C."/>
            <person name="Rancurel C."/>
        </authorList>
    </citation>
    <scope>NUCLEOTIDE SEQUENCE</scope>
    <source>
        <strain evidence="9">CNCM I-4278</strain>
    </source>
</reference>
<sequence>MWASILALCLVNLHLSSALSGEEIAKQLRSSLSPESGIYLPNDTEWQSKVLQPWNQWKAPVFKLSVKPNEQQDVQKVIQYAKKQKIPFFTVGGGHGYSETRSKCKDGIQIDMGNFKSVFVDAEKNTLTIGGSVRFSELAGPVYAAKKSIVVGTCSCVGMAGATLGGGIGFYSGFYGAISDSLISVSMISGSGDIVTASETENSDLLWGMRGAGFNFGAVTSLTYKVYDSPNEGNALNTDMLFPISQNGSVWEVVKGYFENHPKELSIAVGLLFDATAKQVIMVVNTIYVGSLDEGTALLKPLFDLSPLNANSTYLPWKDVPDAALFGGIAQNCLVRPFYVPYTATLHAVDVNKMIRTVNYVNATIPKDSRLQTSLVTFTQYSSWGFEQRPANFSSFPHRTQAIFAQVDGIAKSASDAPTVSSFGSRVRDLLLQDTAPNSLIPASDDASGDEPSNSDNIASAAPPAKRMEPVYTHFAHGDEGPEAWYSPENLPHLRELKKRFDRDGLFRFYNPIS</sequence>
<protein>
    <recommendedName>
        <fullName evidence="8">FAD-binding PCMH-type domain-containing protein</fullName>
    </recommendedName>
</protein>
<evidence type="ECO:0000313" key="9">
    <source>
        <dbReference type="EMBL" id="CAI6338016.1"/>
    </source>
</evidence>
<dbReference type="AlphaFoldDB" id="A0A9W4XUE1"/>
<evidence type="ECO:0000256" key="6">
    <source>
        <dbReference type="SAM" id="MobiDB-lite"/>
    </source>
</evidence>
<dbReference type="PANTHER" id="PTHR42973:SF32">
    <property type="entry name" value="FAD-LINKED OXIDOREDUCTASE AFOF"/>
    <property type="match status" value="1"/>
</dbReference>
<feature type="signal peptide" evidence="7">
    <location>
        <begin position="1"/>
        <end position="18"/>
    </location>
</feature>
<organism evidence="9 10">
    <name type="scientific">Periconia digitata</name>
    <dbReference type="NCBI Taxonomy" id="1303443"/>
    <lineage>
        <taxon>Eukaryota</taxon>
        <taxon>Fungi</taxon>
        <taxon>Dikarya</taxon>
        <taxon>Ascomycota</taxon>
        <taxon>Pezizomycotina</taxon>
        <taxon>Dothideomycetes</taxon>
        <taxon>Pleosporomycetidae</taxon>
        <taxon>Pleosporales</taxon>
        <taxon>Massarineae</taxon>
        <taxon>Periconiaceae</taxon>
        <taxon>Periconia</taxon>
    </lineage>
</organism>